<dbReference type="InterPro" id="IPR021109">
    <property type="entry name" value="Peptidase_aspartic_dom_sf"/>
</dbReference>
<evidence type="ECO:0000313" key="2">
    <source>
        <dbReference type="Proteomes" id="UP000824890"/>
    </source>
</evidence>
<gene>
    <name evidence="1" type="ORF">HID58_095271</name>
</gene>
<dbReference type="EMBL" id="JAGKQM010001949">
    <property type="protein sequence ID" value="KAH0850757.1"/>
    <property type="molecule type" value="Genomic_DNA"/>
</dbReference>
<organism evidence="1 2">
    <name type="scientific">Brassica napus</name>
    <name type="common">Rape</name>
    <dbReference type="NCBI Taxonomy" id="3708"/>
    <lineage>
        <taxon>Eukaryota</taxon>
        <taxon>Viridiplantae</taxon>
        <taxon>Streptophyta</taxon>
        <taxon>Embryophyta</taxon>
        <taxon>Tracheophyta</taxon>
        <taxon>Spermatophyta</taxon>
        <taxon>Magnoliopsida</taxon>
        <taxon>eudicotyledons</taxon>
        <taxon>Gunneridae</taxon>
        <taxon>Pentapetalae</taxon>
        <taxon>rosids</taxon>
        <taxon>malvids</taxon>
        <taxon>Brassicales</taxon>
        <taxon>Brassicaceae</taxon>
        <taxon>Brassiceae</taxon>
        <taxon>Brassica</taxon>
    </lineage>
</organism>
<evidence type="ECO:0000313" key="1">
    <source>
        <dbReference type="EMBL" id="KAH0850757.1"/>
    </source>
</evidence>
<proteinExistence type="predicted"/>
<reference evidence="1 2" key="1">
    <citation type="submission" date="2021-05" db="EMBL/GenBank/DDBJ databases">
        <title>Genome Assembly of Synthetic Allotetraploid Brassica napus Reveals Homoeologous Exchanges between Subgenomes.</title>
        <authorList>
            <person name="Davis J.T."/>
        </authorList>
    </citation>
    <scope>NUCLEOTIDE SEQUENCE [LARGE SCALE GENOMIC DNA]</scope>
    <source>
        <strain evidence="2">cv. Da-Ae</strain>
        <tissue evidence="1">Seedling</tissue>
    </source>
</reference>
<accession>A0ABQ7X4D9</accession>
<name>A0ABQ7X4D9_BRANA</name>
<sequence length="313" mass="36185">RTLVHTTLLLHSGDPGLGRRQVSYLVTLSTLGVTKNVIVHCLSHNGKGFLSIGDELFPSSGVTWTSLSLKPPRWRRATFFFFLKLMVRLFCLVKLQDWTSSFSLTTRPLWKLLHLLHAEAYQTILDLIRKDLKGKPLKDTKEDKSLPVCWKDMKPLKSVHDVKKTSDDYFTVWESKERSAVSDSTRVISHYHCESHIYLYISIKIHGRESLRLRVLKKETCVGDSKRTEIGLENYNIIGYKPSFVYVITLTTNVDVLWLYISFQGIMVIYDNEKAEDWMDSFRLQWRRLSSEEAYPRGFGLIGELFSGKDGEL</sequence>
<dbReference type="SUPFAM" id="SSF50630">
    <property type="entry name" value="Acid proteases"/>
    <property type="match status" value="1"/>
</dbReference>
<protein>
    <submittedName>
        <fullName evidence="1">Uncharacterized protein</fullName>
    </submittedName>
</protein>
<dbReference type="Proteomes" id="UP000824890">
    <property type="component" value="Unassembled WGS sequence"/>
</dbReference>
<feature type="non-terminal residue" evidence="1">
    <location>
        <position position="1"/>
    </location>
</feature>
<keyword evidence="2" id="KW-1185">Reference proteome</keyword>
<comment type="caution">
    <text evidence="1">The sequence shown here is derived from an EMBL/GenBank/DDBJ whole genome shotgun (WGS) entry which is preliminary data.</text>
</comment>